<sequence length="177" mass="19838">MDSVSVEDPYVLDSLSSSKEFLAKLELTFEDKHEIQTAKQHLFSFQQGNKWIKEFNALFDSLCYSVNLTEESRCDCYEWALNPKILKIAVLRGDWKIITTLRGKQALAALAAEAQDKILSIDSGSLPVFQQKQQPYYHRPNLPPPPPPARSSDGPAPMDLYPFICTPSPTSAPHAAQ</sequence>
<evidence type="ECO:0000313" key="1">
    <source>
        <dbReference type="EMBL" id="KAI7938371.1"/>
    </source>
</evidence>
<accession>A0ACC0DSV2</accession>
<proteinExistence type="predicted"/>
<reference evidence="1 2" key="3">
    <citation type="journal article" date="2022" name="Microbiol. Spectr.">
        <title>Folding features and dynamics of 3D genome architecture in plant fungal pathogens.</title>
        <authorList>
            <person name="Xia C."/>
        </authorList>
    </citation>
    <scope>NUCLEOTIDE SEQUENCE [LARGE SCALE GENOMIC DNA]</scope>
    <source>
        <strain evidence="1 2">93-210</strain>
    </source>
</reference>
<dbReference type="Proteomes" id="UP001060170">
    <property type="component" value="Chromosome 16"/>
</dbReference>
<gene>
    <name evidence="1" type="ORF">MJO28_015291</name>
</gene>
<evidence type="ECO:0000313" key="2">
    <source>
        <dbReference type="Proteomes" id="UP001060170"/>
    </source>
</evidence>
<keyword evidence="2" id="KW-1185">Reference proteome</keyword>
<organism evidence="1 2">
    <name type="scientific">Puccinia striiformis f. sp. tritici</name>
    <dbReference type="NCBI Taxonomy" id="168172"/>
    <lineage>
        <taxon>Eukaryota</taxon>
        <taxon>Fungi</taxon>
        <taxon>Dikarya</taxon>
        <taxon>Basidiomycota</taxon>
        <taxon>Pucciniomycotina</taxon>
        <taxon>Pucciniomycetes</taxon>
        <taxon>Pucciniales</taxon>
        <taxon>Pucciniaceae</taxon>
        <taxon>Puccinia</taxon>
    </lineage>
</organism>
<reference evidence="2" key="1">
    <citation type="journal article" date="2018" name="BMC Genomics">
        <title>Genomic insights into host adaptation between the wheat stripe rust pathogen (Puccinia striiformis f. sp. tritici) and the barley stripe rust pathogen (Puccinia striiformis f. sp. hordei).</title>
        <authorList>
            <person name="Xia C."/>
            <person name="Wang M."/>
            <person name="Yin C."/>
            <person name="Cornejo O.E."/>
            <person name="Hulbert S.H."/>
            <person name="Chen X."/>
        </authorList>
    </citation>
    <scope>NUCLEOTIDE SEQUENCE [LARGE SCALE GENOMIC DNA]</scope>
    <source>
        <strain evidence="2">93-210</strain>
    </source>
</reference>
<protein>
    <submittedName>
        <fullName evidence="1">Uncharacterized protein</fullName>
    </submittedName>
</protein>
<dbReference type="EMBL" id="CM045880">
    <property type="protein sequence ID" value="KAI7938371.1"/>
    <property type="molecule type" value="Genomic_DNA"/>
</dbReference>
<reference evidence="2" key="2">
    <citation type="journal article" date="2018" name="Mol. Plant Microbe Interact.">
        <title>Genome sequence resources for the wheat stripe rust pathogen (Puccinia striiformis f. sp. tritici) and the barley stripe rust pathogen (Puccinia striiformis f. sp. hordei).</title>
        <authorList>
            <person name="Xia C."/>
            <person name="Wang M."/>
            <person name="Yin C."/>
            <person name="Cornejo O.E."/>
            <person name="Hulbert S.H."/>
            <person name="Chen X."/>
        </authorList>
    </citation>
    <scope>NUCLEOTIDE SEQUENCE [LARGE SCALE GENOMIC DNA]</scope>
    <source>
        <strain evidence="2">93-210</strain>
    </source>
</reference>
<name>A0ACC0DSV2_9BASI</name>
<comment type="caution">
    <text evidence="1">The sequence shown here is derived from an EMBL/GenBank/DDBJ whole genome shotgun (WGS) entry which is preliminary data.</text>
</comment>